<organism evidence="2 3">
    <name type="scientific">Flavilitoribacter nigricans (strain ATCC 23147 / DSM 23189 / NBRC 102662 / NCIMB 1420 / SS-2)</name>
    <name type="common">Lewinella nigricans</name>
    <dbReference type="NCBI Taxonomy" id="1122177"/>
    <lineage>
        <taxon>Bacteria</taxon>
        <taxon>Pseudomonadati</taxon>
        <taxon>Bacteroidota</taxon>
        <taxon>Saprospiria</taxon>
        <taxon>Saprospirales</taxon>
        <taxon>Lewinellaceae</taxon>
        <taxon>Flavilitoribacter</taxon>
    </lineage>
</organism>
<name>A0A2D0N9A7_FLAN2</name>
<protein>
    <recommendedName>
        <fullName evidence="1">Outer membrane protein beta-barrel domain-containing protein</fullName>
    </recommendedName>
</protein>
<dbReference type="RefSeq" id="WP_099151788.1">
    <property type="nucleotide sequence ID" value="NZ_PDUD01000024.1"/>
</dbReference>
<evidence type="ECO:0000259" key="1">
    <source>
        <dbReference type="Pfam" id="PF13568"/>
    </source>
</evidence>
<sequence>MKTLQTLVSFSFFCFIFSLLPLRAQTAYGFKIGRTKAQVLETFSPDGFKTRSGDRKPIHFGWLFRTHFNERFYIQPELLYLEKGSHGVSKLPSGEYQETTRRFQSINVPVLLGAKLGFIQLAAGPEFEHIFKMTSKLDDDDYRNDPNFNAPQWNINVSAEAAVQWKGLQLSLRLSRGLTPIAKRQLLDSNGQEEGKLRKYNIARQIALAYMLFN</sequence>
<comment type="caution">
    <text evidence="2">The sequence shown here is derived from an EMBL/GenBank/DDBJ whole genome shotgun (WGS) entry which is preliminary data.</text>
</comment>
<dbReference type="Pfam" id="PF13568">
    <property type="entry name" value="OMP_b-brl_2"/>
    <property type="match status" value="1"/>
</dbReference>
<evidence type="ECO:0000313" key="2">
    <source>
        <dbReference type="EMBL" id="PHN04729.1"/>
    </source>
</evidence>
<feature type="domain" description="Outer membrane protein beta-barrel" evidence="1">
    <location>
        <begin position="26"/>
        <end position="181"/>
    </location>
</feature>
<accession>A0A2D0N9A7</accession>
<dbReference type="InterPro" id="IPR025665">
    <property type="entry name" value="Beta-barrel_OMP_2"/>
</dbReference>
<reference evidence="2 3" key="1">
    <citation type="submission" date="2017-10" db="EMBL/GenBank/DDBJ databases">
        <title>The draft genome sequence of Lewinella nigricans NBRC 102662.</title>
        <authorList>
            <person name="Wang K."/>
        </authorList>
    </citation>
    <scope>NUCLEOTIDE SEQUENCE [LARGE SCALE GENOMIC DNA]</scope>
    <source>
        <strain evidence="2 3">NBRC 102662</strain>
    </source>
</reference>
<dbReference type="Proteomes" id="UP000223913">
    <property type="component" value="Unassembled WGS sequence"/>
</dbReference>
<evidence type="ECO:0000313" key="3">
    <source>
        <dbReference type="Proteomes" id="UP000223913"/>
    </source>
</evidence>
<keyword evidence="3" id="KW-1185">Reference proteome</keyword>
<proteinExistence type="predicted"/>
<gene>
    <name evidence="2" type="ORF">CRP01_19635</name>
</gene>
<dbReference type="OrthoDB" id="947434at2"/>
<dbReference type="EMBL" id="PDUD01000024">
    <property type="protein sequence ID" value="PHN04729.1"/>
    <property type="molecule type" value="Genomic_DNA"/>
</dbReference>
<dbReference type="AlphaFoldDB" id="A0A2D0N9A7"/>